<gene>
    <name evidence="2" type="ORF">MSPICULIGERA_LOCUS10236</name>
</gene>
<evidence type="ECO:0000313" key="3">
    <source>
        <dbReference type="Proteomes" id="UP001177023"/>
    </source>
</evidence>
<comment type="caution">
    <text evidence="2">The sequence shown here is derived from an EMBL/GenBank/DDBJ whole genome shotgun (WGS) entry which is preliminary data.</text>
</comment>
<organism evidence="2 3">
    <name type="scientific">Mesorhabditis spiculigera</name>
    <dbReference type="NCBI Taxonomy" id="96644"/>
    <lineage>
        <taxon>Eukaryota</taxon>
        <taxon>Metazoa</taxon>
        <taxon>Ecdysozoa</taxon>
        <taxon>Nematoda</taxon>
        <taxon>Chromadorea</taxon>
        <taxon>Rhabditida</taxon>
        <taxon>Rhabditina</taxon>
        <taxon>Rhabditomorpha</taxon>
        <taxon>Rhabditoidea</taxon>
        <taxon>Rhabditidae</taxon>
        <taxon>Mesorhabditinae</taxon>
        <taxon>Mesorhabditis</taxon>
    </lineage>
</organism>
<dbReference type="EMBL" id="CATQJA010002584">
    <property type="protein sequence ID" value="CAJ0571838.1"/>
    <property type="molecule type" value="Genomic_DNA"/>
</dbReference>
<feature type="region of interest" description="Disordered" evidence="1">
    <location>
        <begin position="1"/>
        <end position="49"/>
    </location>
</feature>
<reference evidence="2" key="1">
    <citation type="submission" date="2023-06" db="EMBL/GenBank/DDBJ databases">
        <authorList>
            <person name="Delattre M."/>
        </authorList>
    </citation>
    <scope>NUCLEOTIDE SEQUENCE</scope>
    <source>
        <strain evidence="2">AF72</strain>
    </source>
</reference>
<evidence type="ECO:0000256" key="1">
    <source>
        <dbReference type="SAM" id="MobiDB-lite"/>
    </source>
</evidence>
<feature type="non-terminal residue" evidence="2">
    <location>
        <position position="92"/>
    </location>
</feature>
<protein>
    <submittedName>
        <fullName evidence="2">Uncharacterized protein</fullName>
    </submittedName>
</protein>
<evidence type="ECO:0000313" key="2">
    <source>
        <dbReference type="EMBL" id="CAJ0571838.1"/>
    </source>
</evidence>
<feature type="compositionally biased region" description="Polar residues" evidence="1">
    <location>
        <begin position="8"/>
        <end position="28"/>
    </location>
</feature>
<proteinExistence type="predicted"/>
<keyword evidence="3" id="KW-1185">Reference proteome</keyword>
<dbReference type="Proteomes" id="UP001177023">
    <property type="component" value="Unassembled WGS sequence"/>
</dbReference>
<sequence>MRKHENLTNDLFQNNYPQGIQFDASTPVNEGFVGDTEASYTGQPDDDDVASTVSASYYIEPRFTPGPQPPAAPPQEIVGRFLDSLANQFYHF</sequence>
<accession>A0AA36CPR1</accession>
<dbReference type="AlphaFoldDB" id="A0AA36CPR1"/>
<name>A0AA36CPR1_9BILA</name>